<dbReference type="FunFam" id="3.30.70.360:FF:000016">
    <property type="entry name" value="Peptidase family M20/M25/M40"/>
    <property type="match status" value="1"/>
</dbReference>
<dbReference type="GO" id="GO:0008233">
    <property type="term" value="F:peptidase activity"/>
    <property type="evidence" value="ECO:0007669"/>
    <property type="project" value="UniProtKB-KW"/>
</dbReference>
<sequence>MDQINSYLETHKERFIDELIQLLKIPSISADSAYKKDVILTAEEVKKHLENAGCDVVEICETDGYPIIYGEKIINNDLPTVLVYGHYDVQPPDPIDLWTSPPFEPVIKATKTHPEGAIFARGACDDKGQMYMHVKALEFMTNTDNLPCNVKFMIEGEEEVGSVNLATFVKNNQEKLKNDVILISDTGMIAKDVPSITTGLRGLSYVEVEVTGPNRDLHSGLYGGAVANPINILAKMIASLHDENNHITIPGFYDAVEDLSNEERAEMAKAPFNLDNYKDALDIKDVHGEKGYSTNERNSIRPTLDVNGIWGGYTGEGAKTVIASKAYAKISMRLVPHQKWENITQLFKTHFENIAPASVTVKVKPHHGGEGYVTPIDNIGYLAASQAYETTFGKKPIPQRSGGSIPIVALFERELKSKTILMGFGLDSDAIHSPNEHFGVWNYLKGIETIPYFYKNFTKLFQEEHK</sequence>
<organism evidence="5 6">
    <name type="scientific">Aurantibacter aestuarii</name>
    <dbReference type="NCBI Taxonomy" id="1266046"/>
    <lineage>
        <taxon>Bacteria</taxon>
        <taxon>Pseudomonadati</taxon>
        <taxon>Bacteroidota</taxon>
        <taxon>Flavobacteriia</taxon>
        <taxon>Flavobacteriales</taxon>
        <taxon>Flavobacteriaceae</taxon>
        <taxon>Aurantibacter</taxon>
    </lineage>
</organism>
<feature type="domain" description="Peptidase M20 dimerisation" evidence="4">
    <location>
        <begin position="199"/>
        <end position="357"/>
    </location>
</feature>
<evidence type="ECO:0000256" key="2">
    <source>
        <dbReference type="ARBA" id="ARBA00022723"/>
    </source>
</evidence>
<dbReference type="AlphaFoldDB" id="A0A2T1NE41"/>
<dbReference type="Pfam" id="PF07687">
    <property type="entry name" value="M20_dimer"/>
    <property type="match status" value="1"/>
</dbReference>
<evidence type="ECO:0000256" key="1">
    <source>
        <dbReference type="ARBA" id="ARBA00022670"/>
    </source>
</evidence>
<dbReference type="Gene3D" id="3.30.70.360">
    <property type="match status" value="1"/>
</dbReference>
<dbReference type="NCBIfam" id="NF006579">
    <property type="entry name" value="PRK09104.1"/>
    <property type="match status" value="1"/>
</dbReference>
<evidence type="ECO:0000313" key="6">
    <source>
        <dbReference type="Proteomes" id="UP000238426"/>
    </source>
</evidence>
<dbReference type="PANTHER" id="PTHR43270:SF12">
    <property type="entry name" value="SUCCINYL-DIAMINOPIMELATE DESUCCINYLASE"/>
    <property type="match status" value="1"/>
</dbReference>
<comment type="caution">
    <text evidence="5">The sequence shown here is derived from an EMBL/GenBank/DDBJ whole genome shotgun (WGS) entry which is preliminary data.</text>
</comment>
<dbReference type="Pfam" id="PF01546">
    <property type="entry name" value="Peptidase_M20"/>
    <property type="match status" value="1"/>
</dbReference>
<dbReference type="NCBIfam" id="NF005914">
    <property type="entry name" value="PRK07907.1"/>
    <property type="match status" value="1"/>
</dbReference>
<accession>A0A2T1NE41</accession>
<protein>
    <submittedName>
        <fullName evidence="5">Dipeptidase</fullName>
    </submittedName>
</protein>
<dbReference type="GO" id="GO:0006508">
    <property type="term" value="P:proteolysis"/>
    <property type="evidence" value="ECO:0007669"/>
    <property type="project" value="UniProtKB-KW"/>
</dbReference>
<name>A0A2T1NE41_9FLAO</name>
<evidence type="ECO:0000313" key="5">
    <source>
        <dbReference type="EMBL" id="PSG90646.1"/>
    </source>
</evidence>
<reference evidence="5 6" key="1">
    <citation type="submission" date="2018-03" db="EMBL/GenBank/DDBJ databases">
        <title>Mesoflavibacter sp. HG37 and Mesoflavibacter sp. HG96 sp.nov., two marine bacteria isolated from seawater of Western Pacific Ocean.</title>
        <authorList>
            <person name="Cheng H."/>
            <person name="Wu Y.-H."/>
            <person name="Guo L.-L."/>
            <person name="Xu X.-W."/>
        </authorList>
    </citation>
    <scope>NUCLEOTIDE SEQUENCE [LARGE SCALE GENOMIC DNA]</scope>
    <source>
        <strain evidence="5 6">KCTC 32269</strain>
    </source>
</reference>
<evidence type="ECO:0000256" key="3">
    <source>
        <dbReference type="ARBA" id="ARBA00022801"/>
    </source>
</evidence>
<dbReference type="EMBL" id="PXOQ01000007">
    <property type="protein sequence ID" value="PSG90646.1"/>
    <property type="molecule type" value="Genomic_DNA"/>
</dbReference>
<dbReference type="PANTHER" id="PTHR43270">
    <property type="entry name" value="BETA-ALA-HIS DIPEPTIDASE"/>
    <property type="match status" value="1"/>
</dbReference>
<dbReference type="Gene3D" id="3.40.630.10">
    <property type="entry name" value="Zn peptidases"/>
    <property type="match status" value="1"/>
</dbReference>
<dbReference type="NCBIfam" id="NF006053">
    <property type="entry name" value="PRK08201.1"/>
    <property type="match status" value="1"/>
</dbReference>
<gene>
    <name evidence="5" type="ORF">C7H52_05030</name>
</gene>
<proteinExistence type="predicted"/>
<dbReference type="OrthoDB" id="9761532at2"/>
<dbReference type="GO" id="GO:0046872">
    <property type="term" value="F:metal ion binding"/>
    <property type="evidence" value="ECO:0007669"/>
    <property type="project" value="UniProtKB-KW"/>
</dbReference>
<evidence type="ECO:0000259" key="4">
    <source>
        <dbReference type="Pfam" id="PF07687"/>
    </source>
</evidence>
<dbReference type="InterPro" id="IPR011650">
    <property type="entry name" value="Peptidase_M20_dimer"/>
</dbReference>
<dbReference type="RefSeq" id="WP_106462787.1">
    <property type="nucleotide sequence ID" value="NZ_PXOQ01000007.1"/>
</dbReference>
<dbReference type="InterPro" id="IPR002933">
    <property type="entry name" value="Peptidase_M20"/>
</dbReference>
<keyword evidence="6" id="KW-1185">Reference proteome</keyword>
<keyword evidence="2" id="KW-0479">Metal-binding</keyword>
<dbReference type="SUPFAM" id="SSF53187">
    <property type="entry name" value="Zn-dependent exopeptidases"/>
    <property type="match status" value="1"/>
</dbReference>
<dbReference type="Proteomes" id="UP000238426">
    <property type="component" value="Unassembled WGS sequence"/>
</dbReference>
<dbReference type="InterPro" id="IPR051458">
    <property type="entry name" value="Cyt/Met_Dipeptidase"/>
</dbReference>
<keyword evidence="1" id="KW-0645">Protease</keyword>
<keyword evidence="3" id="KW-0378">Hydrolase</keyword>